<comment type="caution">
    <text evidence="3">The sequence shown here is derived from an EMBL/GenBank/DDBJ whole genome shotgun (WGS) entry which is preliminary data.</text>
</comment>
<feature type="region of interest" description="Disordered" evidence="1">
    <location>
        <begin position="1"/>
        <end position="51"/>
    </location>
</feature>
<evidence type="ECO:0000313" key="5">
    <source>
        <dbReference type="Proteomes" id="UP000325313"/>
    </source>
</evidence>
<dbReference type="Proteomes" id="UP000325313">
    <property type="component" value="Unassembled WGS sequence"/>
</dbReference>
<accession>A0A5B0NSN0</accession>
<feature type="compositionally biased region" description="Polar residues" evidence="1">
    <location>
        <begin position="72"/>
        <end position="86"/>
    </location>
</feature>
<evidence type="ECO:0000313" key="4">
    <source>
        <dbReference type="Proteomes" id="UP000324748"/>
    </source>
</evidence>
<dbReference type="EMBL" id="VSWC01000093">
    <property type="protein sequence ID" value="KAA1089061.1"/>
    <property type="molecule type" value="Genomic_DNA"/>
</dbReference>
<evidence type="ECO:0000256" key="1">
    <source>
        <dbReference type="SAM" id="MobiDB-lite"/>
    </source>
</evidence>
<evidence type="ECO:0000313" key="2">
    <source>
        <dbReference type="EMBL" id="KAA1089061.1"/>
    </source>
</evidence>
<sequence length="94" mass="9525">MPTGETKKAGPTRDASPRPGAVPNQAGTSPGGRTLNTVAGREAPPPAPFTGSQAIKLHIALRNLGPQTNCITETDSHSLQSETASPVKNAAAVT</sequence>
<dbReference type="EMBL" id="VDEP01000384">
    <property type="protein sequence ID" value="KAA1091702.1"/>
    <property type="molecule type" value="Genomic_DNA"/>
</dbReference>
<name>A0A5B0NSN0_PUCGR</name>
<keyword evidence="4" id="KW-1185">Reference proteome</keyword>
<gene>
    <name evidence="2" type="ORF">PGT21_005438</name>
    <name evidence="3" type="ORF">PGTUg99_009606</name>
</gene>
<dbReference type="Proteomes" id="UP000324748">
    <property type="component" value="Unassembled WGS sequence"/>
</dbReference>
<feature type="region of interest" description="Disordered" evidence="1">
    <location>
        <begin position="72"/>
        <end position="94"/>
    </location>
</feature>
<organism evidence="3 5">
    <name type="scientific">Puccinia graminis f. sp. tritici</name>
    <dbReference type="NCBI Taxonomy" id="56615"/>
    <lineage>
        <taxon>Eukaryota</taxon>
        <taxon>Fungi</taxon>
        <taxon>Dikarya</taxon>
        <taxon>Basidiomycota</taxon>
        <taxon>Pucciniomycotina</taxon>
        <taxon>Pucciniomycetes</taxon>
        <taxon>Pucciniales</taxon>
        <taxon>Pucciniaceae</taxon>
        <taxon>Puccinia</taxon>
    </lineage>
</organism>
<proteinExistence type="predicted"/>
<dbReference type="AlphaFoldDB" id="A0A5B0NSN0"/>
<evidence type="ECO:0000313" key="3">
    <source>
        <dbReference type="EMBL" id="KAA1091702.1"/>
    </source>
</evidence>
<protein>
    <submittedName>
        <fullName evidence="3">Uncharacterized protein</fullName>
    </submittedName>
</protein>
<reference evidence="4 5" key="1">
    <citation type="submission" date="2019-05" db="EMBL/GenBank/DDBJ databases">
        <title>Emergence of the Ug99 lineage of the wheat stem rust pathogen through somatic hybridization.</title>
        <authorList>
            <person name="Li F."/>
            <person name="Upadhyaya N.M."/>
            <person name="Sperschneider J."/>
            <person name="Matny O."/>
            <person name="Nguyen-Phuc H."/>
            <person name="Mago R."/>
            <person name="Raley C."/>
            <person name="Miller M.E."/>
            <person name="Silverstein K.A.T."/>
            <person name="Henningsen E."/>
            <person name="Hirsch C.D."/>
            <person name="Visser B."/>
            <person name="Pretorius Z.A."/>
            <person name="Steffenson B.J."/>
            <person name="Schwessinger B."/>
            <person name="Dodds P.N."/>
            <person name="Figueroa M."/>
        </authorList>
    </citation>
    <scope>NUCLEOTIDE SEQUENCE [LARGE SCALE GENOMIC DNA]</scope>
    <source>
        <strain evidence="2">21-0</strain>
        <strain evidence="3 5">Ug99</strain>
    </source>
</reference>